<reference evidence="4 5" key="1">
    <citation type="submission" date="2021-12" db="EMBL/GenBank/DDBJ databases">
        <title>Discovery of the Pendulisporaceae a myxobacterial family with distinct sporulation behavior and unique specialized metabolism.</title>
        <authorList>
            <person name="Garcia R."/>
            <person name="Popoff A."/>
            <person name="Bader C.D."/>
            <person name="Loehr J."/>
            <person name="Walesch S."/>
            <person name="Walt C."/>
            <person name="Boldt J."/>
            <person name="Bunk B."/>
            <person name="Haeckl F.J.F.P.J."/>
            <person name="Gunesch A.P."/>
            <person name="Birkelbach J."/>
            <person name="Nuebel U."/>
            <person name="Pietschmann T."/>
            <person name="Bach T."/>
            <person name="Mueller R."/>
        </authorList>
    </citation>
    <scope>NUCLEOTIDE SEQUENCE [LARGE SCALE GENOMIC DNA]</scope>
    <source>
        <strain evidence="4 5">MSr12523</strain>
    </source>
</reference>
<evidence type="ECO:0000313" key="5">
    <source>
        <dbReference type="Proteomes" id="UP001379533"/>
    </source>
</evidence>
<dbReference type="InterPro" id="IPR013783">
    <property type="entry name" value="Ig-like_fold"/>
</dbReference>
<evidence type="ECO:0000256" key="1">
    <source>
        <dbReference type="ARBA" id="ARBA00010116"/>
    </source>
</evidence>
<dbReference type="PANTHER" id="PTHR46580">
    <property type="entry name" value="SENSOR KINASE-RELATED"/>
    <property type="match status" value="1"/>
</dbReference>
<comment type="similarity">
    <text evidence="1">Belongs to the intimin/invasin family.</text>
</comment>
<proteinExistence type="inferred from homology"/>
<dbReference type="PROSITE" id="PS51127">
    <property type="entry name" value="BIG1"/>
    <property type="match status" value="1"/>
</dbReference>
<dbReference type="Gene3D" id="2.60.40.10">
    <property type="entry name" value="Immunoglobulins"/>
    <property type="match status" value="1"/>
</dbReference>
<dbReference type="SUPFAM" id="SSF49373">
    <property type="entry name" value="Invasin/intimin cell-adhesion fragments"/>
    <property type="match status" value="1"/>
</dbReference>
<dbReference type="Pfam" id="PF01839">
    <property type="entry name" value="FG-GAP"/>
    <property type="match status" value="1"/>
</dbReference>
<sequence length="438" mass="45179">MTVTIDPPSVPADATSVATVTVKFRNPENGQPWKGQQVILTSSGKGTRIVIPNSVTNDDGVVTATISSTFVEKKTIKAQVGDYYNSADINFSGCTSALFAPLAPVALNAKVGALIASDFNRDGNADVVFTDDLRHPSVWLGNGDGTFRNVPGDALDTRVSSFNTGDVNNDGKVDIVVTTNESGSAGVSILLGKGDGTFERGATFSTGNAFCKSAPQDYSGDGKLDLVVSDETGNLSVLLGNGDGTFQSGINTAISQSPNGVLSGDYNGDGKRDIGLYTQRDHTMSILLGNGSGAFQKAFGYDLGEAPYPSTVGDFNGDGKSDLAVGFYDNNLKVLLATGNGALSSAVPYSVGTGPVPTTGDLDGDGKPDLLTANSEETSISLLIGNGDGTFQSQIPYGNLIGPSNPNVGDFNGDGKIDFAVTNYPGALNVFLRTGCSR</sequence>
<dbReference type="Gene3D" id="2.130.10.130">
    <property type="entry name" value="Integrin alpha, N-terminal"/>
    <property type="match status" value="2"/>
</dbReference>
<dbReference type="InterPro" id="IPR003344">
    <property type="entry name" value="Big_1_dom"/>
</dbReference>
<dbReference type="Gene3D" id="2.40.128.340">
    <property type="match status" value="1"/>
</dbReference>
<evidence type="ECO:0000313" key="4">
    <source>
        <dbReference type="EMBL" id="WXA95303.1"/>
    </source>
</evidence>
<dbReference type="Pfam" id="PF02369">
    <property type="entry name" value="Big_1"/>
    <property type="match status" value="1"/>
</dbReference>
<dbReference type="SMART" id="SM00634">
    <property type="entry name" value="BID_1"/>
    <property type="match status" value="1"/>
</dbReference>
<dbReference type="Pfam" id="PF13517">
    <property type="entry name" value="FG-GAP_3"/>
    <property type="match status" value="3"/>
</dbReference>
<evidence type="ECO:0000256" key="2">
    <source>
        <dbReference type="ARBA" id="ARBA00022729"/>
    </source>
</evidence>
<accession>A0ABZ2KD98</accession>
<dbReference type="InterPro" id="IPR028994">
    <property type="entry name" value="Integrin_alpha_N"/>
</dbReference>
<name>A0ABZ2KD98_9BACT</name>
<dbReference type="PANTHER" id="PTHR46580:SF4">
    <property type="entry name" value="ATP_GTP-BINDING PROTEIN"/>
    <property type="match status" value="1"/>
</dbReference>
<dbReference type="Proteomes" id="UP001379533">
    <property type="component" value="Chromosome"/>
</dbReference>
<dbReference type="InterPro" id="IPR013517">
    <property type="entry name" value="FG-GAP"/>
</dbReference>
<dbReference type="EMBL" id="CP089982">
    <property type="protein sequence ID" value="WXA95303.1"/>
    <property type="molecule type" value="Genomic_DNA"/>
</dbReference>
<evidence type="ECO:0000259" key="3">
    <source>
        <dbReference type="PROSITE" id="PS51127"/>
    </source>
</evidence>
<keyword evidence="5" id="KW-1185">Reference proteome</keyword>
<dbReference type="InterPro" id="IPR008964">
    <property type="entry name" value="Invasin/intimin_cell_adhesion"/>
</dbReference>
<organism evidence="4 5">
    <name type="scientific">Pendulispora brunnea</name>
    <dbReference type="NCBI Taxonomy" id="2905690"/>
    <lineage>
        <taxon>Bacteria</taxon>
        <taxon>Pseudomonadati</taxon>
        <taxon>Myxococcota</taxon>
        <taxon>Myxococcia</taxon>
        <taxon>Myxococcales</taxon>
        <taxon>Sorangiineae</taxon>
        <taxon>Pendulisporaceae</taxon>
        <taxon>Pendulispora</taxon>
    </lineage>
</organism>
<protein>
    <submittedName>
        <fullName evidence="4">FG-GAP-like repeat-containing protein</fullName>
    </submittedName>
</protein>
<gene>
    <name evidence="4" type="ORF">LZC95_00420</name>
</gene>
<keyword evidence="2" id="KW-0732">Signal</keyword>
<dbReference type="RefSeq" id="WP_394845910.1">
    <property type="nucleotide sequence ID" value="NZ_CP089982.1"/>
</dbReference>
<feature type="domain" description="Big-1" evidence="3">
    <location>
        <begin position="1"/>
        <end position="92"/>
    </location>
</feature>
<dbReference type="SUPFAM" id="SSF69318">
    <property type="entry name" value="Integrin alpha N-terminal domain"/>
    <property type="match status" value="2"/>
</dbReference>